<name>A0A5B7DCP1_PORTR</name>
<evidence type="ECO:0000256" key="1">
    <source>
        <dbReference type="SAM" id="MobiDB-lite"/>
    </source>
</evidence>
<dbReference type="EMBL" id="VSRR010000733">
    <property type="protein sequence ID" value="MPC19034.1"/>
    <property type="molecule type" value="Genomic_DNA"/>
</dbReference>
<proteinExistence type="predicted"/>
<feature type="signal peptide" evidence="2">
    <location>
        <begin position="1"/>
        <end position="16"/>
    </location>
</feature>
<protein>
    <submittedName>
        <fullName evidence="3">Uncharacterized protein</fullName>
    </submittedName>
</protein>
<keyword evidence="2" id="KW-0732">Signal</keyword>
<gene>
    <name evidence="3" type="ORF">E2C01_011939</name>
</gene>
<keyword evidence="4" id="KW-1185">Reference proteome</keyword>
<evidence type="ECO:0000313" key="3">
    <source>
        <dbReference type="EMBL" id="MPC19034.1"/>
    </source>
</evidence>
<dbReference type="AlphaFoldDB" id="A0A5B7DCP1"/>
<feature type="region of interest" description="Disordered" evidence="1">
    <location>
        <begin position="273"/>
        <end position="295"/>
    </location>
</feature>
<evidence type="ECO:0000256" key="2">
    <source>
        <dbReference type="SAM" id="SignalP"/>
    </source>
</evidence>
<accession>A0A5B7DCP1</accession>
<dbReference type="Proteomes" id="UP000324222">
    <property type="component" value="Unassembled WGS sequence"/>
</dbReference>
<sequence>MMGIVVMCWCVAGTGGVTEEQVVVVPLDLVQYDQHQAAFNTVLHHFGECDATLASQLYPEAPRWPSRFKPACQVMGSSRPPSPSQLHHTRSSIWRDSSSDLALCGGWTVNTTLCQSGTTRNLTGAGWPSLSCHSEMIQKVKIKIVKTLAINLLTSFLMSTKSSNYTQKMHASIEEVNGSLKALSQDLVILKSSCLICGRLPRVGVLEFPSVNTNRLKQRAVRSFLSGPASAAPSRPSVCLYQRKDALGGIRELLCFSLMSGVICIDQRETLPGAEAPAEGSGRTRRDSEAGQSLA</sequence>
<reference evidence="3 4" key="1">
    <citation type="submission" date="2019-05" db="EMBL/GenBank/DDBJ databases">
        <title>Another draft genome of Portunus trituberculatus and its Hox gene families provides insights of decapod evolution.</title>
        <authorList>
            <person name="Jeong J.-H."/>
            <person name="Song I."/>
            <person name="Kim S."/>
            <person name="Choi T."/>
            <person name="Kim D."/>
            <person name="Ryu S."/>
            <person name="Kim W."/>
        </authorList>
    </citation>
    <scope>NUCLEOTIDE SEQUENCE [LARGE SCALE GENOMIC DNA]</scope>
    <source>
        <tissue evidence="3">Muscle</tissue>
    </source>
</reference>
<comment type="caution">
    <text evidence="3">The sequence shown here is derived from an EMBL/GenBank/DDBJ whole genome shotgun (WGS) entry which is preliminary data.</text>
</comment>
<organism evidence="3 4">
    <name type="scientific">Portunus trituberculatus</name>
    <name type="common">Swimming crab</name>
    <name type="synonym">Neptunus trituberculatus</name>
    <dbReference type="NCBI Taxonomy" id="210409"/>
    <lineage>
        <taxon>Eukaryota</taxon>
        <taxon>Metazoa</taxon>
        <taxon>Ecdysozoa</taxon>
        <taxon>Arthropoda</taxon>
        <taxon>Crustacea</taxon>
        <taxon>Multicrustacea</taxon>
        <taxon>Malacostraca</taxon>
        <taxon>Eumalacostraca</taxon>
        <taxon>Eucarida</taxon>
        <taxon>Decapoda</taxon>
        <taxon>Pleocyemata</taxon>
        <taxon>Brachyura</taxon>
        <taxon>Eubrachyura</taxon>
        <taxon>Portunoidea</taxon>
        <taxon>Portunidae</taxon>
        <taxon>Portuninae</taxon>
        <taxon>Portunus</taxon>
    </lineage>
</organism>
<feature type="chain" id="PRO_5022702685" evidence="2">
    <location>
        <begin position="17"/>
        <end position="295"/>
    </location>
</feature>
<evidence type="ECO:0000313" key="4">
    <source>
        <dbReference type="Proteomes" id="UP000324222"/>
    </source>
</evidence>